<dbReference type="UniPathway" id="UPA00559"/>
<dbReference type="PANTHER" id="PTHR10762:SF1">
    <property type="entry name" value="2-(3-AMINO-3-CARBOXYPROPYL)HISTIDINE SYNTHASE SUBUNIT 1"/>
    <property type="match status" value="1"/>
</dbReference>
<proteinExistence type="inferred from homology"/>
<dbReference type="InterPro" id="IPR016435">
    <property type="entry name" value="DPH1/DPH2"/>
</dbReference>
<organism evidence="14">
    <name type="scientific">Soboliphyme baturini</name>
    <dbReference type="NCBI Taxonomy" id="241478"/>
    <lineage>
        <taxon>Eukaryota</taxon>
        <taxon>Metazoa</taxon>
        <taxon>Ecdysozoa</taxon>
        <taxon>Nematoda</taxon>
        <taxon>Enoplea</taxon>
        <taxon>Dorylaimia</taxon>
        <taxon>Dioctophymatida</taxon>
        <taxon>Dioctophymatoidea</taxon>
        <taxon>Soboliphymatidae</taxon>
        <taxon>Soboliphyme</taxon>
    </lineage>
</organism>
<dbReference type="InterPro" id="IPR042265">
    <property type="entry name" value="DPH1/DPH2_3"/>
</dbReference>
<keyword evidence="7" id="KW-0479">Metal-binding</keyword>
<dbReference type="OrthoDB" id="1649088at2759"/>
<dbReference type="SFLD" id="SFLDS00032">
    <property type="entry name" value="Radical_SAM_3-amino-3-carboxyp"/>
    <property type="match status" value="1"/>
</dbReference>
<dbReference type="GO" id="GO:0046872">
    <property type="term" value="F:metal ion binding"/>
    <property type="evidence" value="ECO:0007669"/>
    <property type="project" value="UniProtKB-KW"/>
</dbReference>
<dbReference type="InterPro" id="IPR035435">
    <property type="entry name" value="DPH1/DPH2_euk_archaea"/>
</dbReference>
<keyword evidence="11" id="KW-0004">4Fe-4S</keyword>
<protein>
    <recommendedName>
        <fullName evidence="4 11">2-(3-amino-3-carboxypropyl)histidine synthase subunit 1</fullName>
        <ecNumber evidence="3 11">2.5.1.108</ecNumber>
    </recommendedName>
</protein>
<keyword evidence="8" id="KW-0408">Iron</keyword>
<evidence type="ECO:0000256" key="11">
    <source>
        <dbReference type="PIRNR" id="PIRNR004967"/>
    </source>
</evidence>
<dbReference type="AlphaFoldDB" id="A0A183IIA3"/>
<dbReference type="FunFam" id="3.40.50.11840:FF:000001">
    <property type="entry name" value="2-(3-amino-3-carboxypropyl)histidine synthase subunit 1"/>
    <property type="match status" value="1"/>
</dbReference>
<evidence type="ECO:0000256" key="1">
    <source>
        <dbReference type="ARBA" id="ARBA00005156"/>
    </source>
</evidence>
<evidence type="ECO:0000313" key="12">
    <source>
        <dbReference type="EMBL" id="VDP00879.1"/>
    </source>
</evidence>
<dbReference type="FunFam" id="3.40.50.11850:FF:000001">
    <property type="entry name" value="2-(3-amino-3-carboxypropyl)histidine synthase subunit 1"/>
    <property type="match status" value="1"/>
</dbReference>
<reference evidence="14" key="1">
    <citation type="submission" date="2016-06" db="UniProtKB">
        <authorList>
            <consortium name="WormBaseParasite"/>
        </authorList>
    </citation>
    <scope>IDENTIFICATION</scope>
</reference>
<dbReference type="GO" id="GO:0017183">
    <property type="term" value="P:protein histidyl modification to diphthamide"/>
    <property type="evidence" value="ECO:0007669"/>
    <property type="project" value="UniProtKB-UniRule"/>
</dbReference>
<dbReference type="Gene3D" id="3.40.50.11860">
    <property type="entry name" value="Diphthamide synthesis DPH1/DPH2 domain 3"/>
    <property type="match status" value="1"/>
</dbReference>
<comment type="similarity">
    <text evidence="2 11">Belongs to the DPH1/DPH2 family. DPH1 subfamily.</text>
</comment>
<keyword evidence="9" id="KW-0411">Iron-sulfur</keyword>
<dbReference type="NCBIfam" id="TIGR00322">
    <property type="entry name" value="diphth2_R"/>
    <property type="match status" value="1"/>
</dbReference>
<dbReference type="Gene3D" id="3.40.50.11840">
    <property type="entry name" value="Diphthamide synthesis DPH1/DPH2 domain 1"/>
    <property type="match status" value="1"/>
</dbReference>
<comment type="function">
    <text evidence="11">Catalyzes the first step of diphthamide biosynthesis, a post-translational modification of histidine which occurs in elongation factor 2.</text>
</comment>
<dbReference type="WBParaSite" id="SBAD_0000350201-mRNA-1">
    <property type="protein sequence ID" value="SBAD_0000350201-mRNA-1"/>
    <property type="gene ID" value="SBAD_0000350201"/>
</dbReference>
<evidence type="ECO:0000313" key="14">
    <source>
        <dbReference type="WBParaSite" id="SBAD_0000350201-mRNA-1"/>
    </source>
</evidence>
<evidence type="ECO:0000256" key="3">
    <source>
        <dbReference type="ARBA" id="ARBA00012221"/>
    </source>
</evidence>
<gene>
    <name evidence="12" type="ORF">SBAD_LOCUS3348</name>
</gene>
<evidence type="ECO:0000256" key="7">
    <source>
        <dbReference type="ARBA" id="ARBA00022723"/>
    </source>
</evidence>
<dbReference type="PIRSF" id="PIRSF004967">
    <property type="entry name" value="DPH1"/>
    <property type="match status" value="1"/>
</dbReference>
<evidence type="ECO:0000256" key="2">
    <source>
        <dbReference type="ARBA" id="ARBA00010173"/>
    </source>
</evidence>
<keyword evidence="13" id="KW-1185">Reference proteome</keyword>
<keyword evidence="6 11" id="KW-0949">S-adenosyl-L-methionine</keyword>
<dbReference type="InterPro" id="IPR042263">
    <property type="entry name" value="DPH1/DPH2_1"/>
</dbReference>
<accession>A0A183IIA3</accession>
<name>A0A183IIA3_9BILA</name>
<dbReference type="InterPro" id="IPR042264">
    <property type="entry name" value="DPH1/DPH2_2"/>
</dbReference>
<evidence type="ECO:0000313" key="13">
    <source>
        <dbReference type="Proteomes" id="UP000270296"/>
    </source>
</evidence>
<sequence>MRQCSVGRIPDELLNNEALNAAIAVLPSNYNFEIHKTVWQVLNRKCRTVGLQFPEGLLLYSCMIADIIEKFTDAETIIFAEVTYGACCIDDFTAGAMGCDLLVHYGHSCLIPVQETSEVPVLYVFVEMRFDTVHLIETLRSNFSNYPHLALCSTVQFISSLQVLRIIVLWVFQAVKQALASAEQKITIPQCRPLSAGEVLGCTSPKLPADISGVVFVGDGRFHIESVMIANPTFPIFKYDPYSKECTREYYDNERMLDVRKTSINQAAACQTFGLILGTLGRQGSPAIFDVRKFRLLQCFIEIGVNILFESLLHRVISLLAKVIHTLWIHVSCPRLSIDWGAQFEKPLLNPYEASVMLGVMEWQSVYPMNYYSADGPWNNRAVNSLRVKAASQKQHVRVEFERLPPQQATNDATH</sequence>
<evidence type="ECO:0000256" key="6">
    <source>
        <dbReference type="ARBA" id="ARBA00022691"/>
    </source>
</evidence>
<evidence type="ECO:0000256" key="8">
    <source>
        <dbReference type="ARBA" id="ARBA00023004"/>
    </source>
</evidence>
<reference evidence="12 13" key="2">
    <citation type="submission" date="2018-11" db="EMBL/GenBank/DDBJ databases">
        <authorList>
            <consortium name="Pathogen Informatics"/>
        </authorList>
    </citation>
    <scope>NUCLEOTIDE SEQUENCE [LARGE SCALE GENOMIC DNA]</scope>
</reference>
<dbReference type="PANTHER" id="PTHR10762">
    <property type="entry name" value="DIPHTHAMIDE BIOSYNTHESIS PROTEIN"/>
    <property type="match status" value="1"/>
</dbReference>
<dbReference type="EC" id="2.5.1.108" evidence="3 11"/>
<evidence type="ECO:0000256" key="9">
    <source>
        <dbReference type="ARBA" id="ARBA00023014"/>
    </source>
</evidence>
<dbReference type="Gene3D" id="3.40.50.11850">
    <property type="entry name" value="Diphthamide synthesis DPH1/DPH2 domain 2"/>
    <property type="match status" value="1"/>
</dbReference>
<evidence type="ECO:0000256" key="5">
    <source>
        <dbReference type="ARBA" id="ARBA00022679"/>
    </source>
</evidence>
<dbReference type="Pfam" id="PF01866">
    <property type="entry name" value="Diphthamide_syn"/>
    <property type="match status" value="1"/>
</dbReference>
<comment type="cofactor">
    <cofactor evidence="11">
        <name>[4Fe-4S] cluster</name>
        <dbReference type="ChEBI" id="CHEBI:49883"/>
    </cofactor>
    <text evidence="11">Binds 1 [4Fe-4S] cluster per subunit. The cluster is coordinated with 3 cysteines and an exchangeable S-adenosyl-L-methionine.</text>
</comment>
<dbReference type="GO" id="GO:0090560">
    <property type="term" value="F:2-(3-amino-3-carboxypropyl)histidine synthase activity"/>
    <property type="evidence" value="ECO:0007669"/>
    <property type="project" value="UniProtKB-UniRule"/>
</dbReference>
<keyword evidence="5 11" id="KW-0808">Transferase</keyword>
<dbReference type="Proteomes" id="UP000270296">
    <property type="component" value="Unassembled WGS sequence"/>
</dbReference>
<dbReference type="EMBL" id="UZAM01007703">
    <property type="protein sequence ID" value="VDP00879.1"/>
    <property type="molecule type" value="Genomic_DNA"/>
</dbReference>
<comment type="pathway">
    <text evidence="1 11">Protein modification; peptidyl-diphthamide biosynthesis.</text>
</comment>
<dbReference type="GO" id="GO:0051539">
    <property type="term" value="F:4 iron, 4 sulfur cluster binding"/>
    <property type="evidence" value="ECO:0007669"/>
    <property type="project" value="UniProtKB-UniRule"/>
</dbReference>
<evidence type="ECO:0000256" key="4">
    <source>
        <dbReference type="ARBA" id="ARBA00021915"/>
    </source>
</evidence>
<comment type="catalytic activity">
    <reaction evidence="10 11">
        <text>L-histidyl-[translation elongation factor 2] + S-adenosyl-L-methionine = 2-[(3S)-amino-3-carboxypropyl]-L-histidyl-[translation elongation factor 2] + S-methyl-5'-thioadenosine + H(+)</text>
        <dbReference type="Rhea" id="RHEA:36783"/>
        <dbReference type="Rhea" id="RHEA-COMP:9748"/>
        <dbReference type="Rhea" id="RHEA-COMP:9749"/>
        <dbReference type="ChEBI" id="CHEBI:15378"/>
        <dbReference type="ChEBI" id="CHEBI:17509"/>
        <dbReference type="ChEBI" id="CHEBI:29979"/>
        <dbReference type="ChEBI" id="CHEBI:59789"/>
        <dbReference type="ChEBI" id="CHEBI:73995"/>
        <dbReference type="EC" id="2.5.1.108"/>
    </reaction>
</comment>
<evidence type="ECO:0000256" key="10">
    <source>
        <dbReference type="ARBA" id="ARBA00048403"/>
    </source>
</evidence>